<evidence type="ECO:0000313" key="6">
    <source>
        <dbReference type="Proteomes" id="UP001454036"/>
    </source>
</evidence>
<dbReference type="EMBL" id="BAABME010000619">
    <property type="protein sequence ID" value="GAA0144243.1"/>
    <property type="molecule type" value="Genomic_DNA"/>
</dbReference>
<dbReference type="Pfam" id="PF13976">
    <property type="entry name" value="gag_pre-integrs"/>
    <property type="match status" value="1"/>
</dbReference>
<dbReference type="InterPro" id="IPR054722">
    <property type="entry name" value="PolX-like_BBD"/>
</dbReference>
<evidence type="ECO:0000259" key="4">
    <source>
        <dbReference type="Pfam" id="PF25597"/>
    </source>
</evidence>
<evidence type="ECO:0000259" key="3">
    <source>
        <dbReference type="Pfam" id="PF22936"/>
    </source>
</evidence>
<name>A0AAV3P2I5_LITER</name>
<keyword evidence="6" id="KW-1185">Reference proteome</keyword>
<feature type="domain" description="Retrovirus-related Pol polyprotein from transposon TNT 1-94-like beta-barrel" evidence="3">
    <location>
        <begin position="1"/>
        <end position="70"/>
    </location>
</feature>
<feature type="domain" description="Retroviral polymerase SH3-like" evidence="4">
    <location>
        <begin position="184"/>
        <end position="236"/>
    </location>
</feature>
<protein>
    <recommendedName>
        <fullName evidence="7">Retrovirus-related Pol polyprotein from transposon TNT 1-94</fullName>
    </recommendedName>
</protein>
<evidence type="ECO:0000313" key="5">
    <source>
        <dbReference type="EMBL" id="GAA0144243.1"/>
    </source>
</evidence>
<accession>A0AAV3P2I5</accession>
<dbReference type="Pfam" id="PF22936">
    <property type="entry name" value="Pol_BBD"/>
    <property type="match status" value="1"/>
</dbReference>
<feature type="domain" description="Reverse transcriptase Ty1/copia-type" evidence="1">
    <location>
        <begin position="255"/>
        <end position="352"/>
    </location>
</feature>
<feature type="domain" description="GAG-pre-integrase" evidence="2">
    <location>
        <begin position="99"/>
        <end position="161"/>
    </location>
</feature>
<dbReference type="AlphaFoldDB" id="A0AAV3P2I5"/>
<dbReference type="Pfam" id="PF25597">
    <property type="entry name" value="SH3_retrovirus"/>
    <property type="match status" value="1"/>
</dbReference>
<dbReference type="InterPro" id="IPR057670">
    <property type="entry name" value="SH3_retrovirus"/>
</dbReference>
<reference evidence="5 6" key="1">
    <citation type="submission" date="2024-01" db="EMBL/GenBank/DDBJ databases">
        <title>The complete chloroplast genome sequence of Lithospermum erythrorhizon: insights into the phylogenetic relationship among Boraginaceae species and the maternal lineages of purple gromwells.</title>
        <authorList>
            <person name="Okada T."/>
            <person name="Watanabe K."/>
        </authorList>
    </citation>
    <scope>NUCLEOTIDE SEQUENCE [LARGE SCALE GENOMIC DNA]</scope>
</reference>
<evidence type="ECO:0000259" key="1">
    <source>
        <dbReference type="Pfam" id="PF07727"/>
    </source>
</evidence>
<dbReference type="Proteomes" id="UP001454036">
    <property type="component" value="Unassembled WGS sequence"/>
</dbReference>
<evidence type="ECO:0008006" key="7">
    <source>
        <dbReference type="Google" id="ProtNLM"/>
    </source>
</evidence>
<comment type="caution">
    <text evidence="5">The sequence shown here is derived from an EMBL/GenBank/DDBJ whole genome shotgun (WGS) entry which is preliminary data.</text>
</comment>
<sequence>MTGDKELFRELDKSLASKVRIGNGEHIHVKGNGVVAIESCTGTKLICNVLYVPDIDQNLLSVGQLVENGFKVIFENKVCLIKDENDNDVFKIKMRGKSFSLNPVEEEQVACLAIATTTELWHKRLGHFHHAALLNMQKKELAFGLLHMETDLPSCRACHFGLKQKLQVYSLGSSIGLRTKVAVKRYKLDKKAEPGVFIGYSSTFKAYIVFQPDTRKILISRDVSFMENDKWCSNTIENQSTPELNQNELVDDPTTKKNPDGSINKFKARLVVKGYAQAFGVDFFDTFAPLLLAIAAQKKWKIYQLDVKSAFLNGFLEEDIYVEKPEGFVVKGHEDKVYLLKKTLYGLKQAPMA</sequence>
<evidence type="ECO:0000259" key="2">
    <source>
        <dbReference type="Pfam" id="PF13976"/>
    </source>
</evidence>
<dbReference type="Pfam" id="PF07727">
    <property type="entry name" value="RVT_2"/>
    <property type="match status" value="1"/>
</dbReference>
<gene>
    <name evidence="5" type="ORF">LIER_04740</name>
</gene>
<proteinExistence type="predicted"/>
<organism evidence="5 6">
    <name type="scientific">Lithospermum erythrorhizon</name>
    <name type="common">Purple gromwell</name>
    <name type="synonym">Lithospermum officinale var. erythrorhizon</name>
    <dbReference type="NCBI Taxonomy" id="34254"/>
    <lineage>
        <taxon>Eukaryota</taxon>
        <taxon>Viridiplantae</taxon>
        <taxon>Streptophyta</taxon>
        <taxon>Embryophyta</taxon>
        <taxon>Tracheophyta</taxon>
        <taxon>Spermatophyta</taxon>
        <taxon>Magnoliopsida</taxon>
        <taxon>eudicotyledons</taxon>
        <taxon>Gunneridae</taxon>
        <taxon>Pentapetalae</taxon>
        <taxon>asterids</taxon>
        <taxon>lamiids</taxon>
        <taxon>Boraginales</taxon>
        <taxon>Boraginaceae</taxon>
        <taxon>Boraginoideae</taxon>
        <taxon>Lithospermeae</taxon>
        <taxon>Lithospermum</taxon>
    </lineage>
</organism>
<dbReference type="InterPro" id="IPR013103">
    <property type="entry name" value="RVT_2"/>
</dbReference>
<dbReference type="InterPro" id="IPR025724">
    <property type="entry name" value="GAG-pre-integrase_dom"/>
</dbReference>